<evidence type="ECO:0000313" key="5">
    <source>
        <dbReference type="Proteomes" id="UP000054321"/>
    </source>
</evidence>
<dbReference type="STRING" id="913774.A0A0C3DF24"/>
<evidence type="ECO:0000256" key="1">
    <source>
        <dbReference type="ARBA" id="ARBA00022737"/>
    </source>
</evidence>
<dbReference type="PROSITE" id="PS50088">
    <property type="entry name" value="ANK_REPEAT"/>
    <property type="match status" value="1"/>
</dbReference>
<dbReference type="GO" id="GO:0085020">
    <property type="term" value="P:protein K6-linked ubiquitination"/>
    <property type="evidence" value="ECO:0007669"/>
    <property type="project" value="TreeGrafter"/>
</dbReference>
<evidence type="ECO:0000256" key="2">
    <source>
        <dbReference type="ARBA" id="ARBA00023043"/>
    </source>
</evidence>
<dbReference type="GO" id="GO:0004842">
    <property type="term" value="F:ubiquitin-protein transferase activity"/>
    <property type="evidence" value="ECO:0007669"/>
    <property type="project" value="TreeGrafter"/>
</dbReference>
<dbReference type="HOGENOM" id="CLU_000134_45_2_1"/>
<dbReference type="InterPro" id="IPR002110">
    <property type="entry name" value="Ankyrin_rpt"/>
</dbReference>
<accession>A0A0C3DF24</accession>
<dbReference type="AlphaFoldDB" id="A0A0C3DF24"/>
<sequence>MSIAAVIQSSEADDRDGVSYAITVRDETILSLLKKGADVNAQGGKFGNALQAAVARGSKAIVRLLLEWGADVNAQGGLYNNALEAASVKGKNTIVELLLEKGACWNTEAQNP</sequence>
<dbReference type="SUPFAM" id="SSF48403">
    <property type="entry name" value="Ankyrin repeat"/>
    <property type="match status" value="1"/>
</dbReference>
<proteinExistence type="predicted"/>
<dbReference type="EMBL" id="KN832877">
    <property type="protein sequence ID" value="KIN00563.1"/>
    <property type="molecule type" value="Genomic_DNA"/>
</dbReference>
<dbReference type="SMART" id="SM00248">
    <property type="entry name" value="ANK"/>
    <property type="match status" value="3"/>
</dbReference>
<feature type="repeat" description="ANK" evidence="3">
    <location>
        <begin position="45"/>
        <end position="77"/>
    </location>
</feature>
<keyword evidence="1" id="KW-0677">Repeat</keyword>
<dbReference type="Gene3D" id="1.25.40.20">
    <property type="entry name" value="Ankyrin repeat-containing domain"/>
    <property type="match status" value="1"/>
</dbReference>
<dbReference type="PANTHER" id="PTHR24171:SF8">
    <property type="entry name" value="BRCA1-ASSOCIATED RING DOMAIN PROTEIN 1"/>
    <property type="match status" value="1"/>
</dbReference>
<dbReference type="PROSITE" id="PS50297">
    <property type="entry name" value="ANK_REP_REGION"/>
    <property type="match status" value="1"/>
</dbReference>
<dbReference type="Proteomes" id="UP000054321">
    <property type="component" value="Unassembled WGS sequence"/>
</dbReference>
<dbReference type="Pfam" id="PF12796">
    <property type="entry name" value="Ank_2"/>
    <property type="match status" value="1"/>
</dbReference>
<dbReference type="InParanoid" id="A0A0C3DF24"/>
<dbReference type="PANTHER" id="PTHR24171">
    <property type="entry name" value="ANKYRIN REPEAT DOMAIN-CONTAINING PROTEIN 39-RELATED"/>
    <property type="match status" value="1"/>
</dbReference>
<dbReference type="OrthoDB" id="5428966at2759"/>
<reference evidence="4 5" key="1">
    <citation type="submission" date="2014-04" db="EMBL/GenBank/DDBJ databases">
        <authorList>
            <consortium name="DOE Joint Genome Institute"/>
            <person name="Kuo A."/>
            <person name="Martino E."/>
            <person name="Perotto S."/>
            <person name="Kohler A."/>
            <person name="Nagy L.G."/>
            <person name="Floudas D."/>
            <person name="Copeland A."/>
            <person name="Barry K.W."/>
            <person name="Cichocki N."/>
            <person name="Veneault-Fourrey C."/>
            <person name="LaButti K."/>
            <person name="Lindquist E.A."/>
            <person name="Lipzen A."/>
            <person name="Lundell T."/>
            <person name="Morin E."/>
            <person name="Murat C."/>
            <person name="Sun H."/>
            <person name="Tunlid A."/>
            <person name="Henrissat B."/>
            <person name="Grigoriev I.V."/>
            <person name="Hibbett D.S."/>
            <person name="Martin F."/>
            <person name="Nordberg H.P."/>
            <person name="Cantor M.N."/>
            <person name="Hua S.X."/>
        </authorList>
    </citation>
    <scope>NUCLEOTIDE SEQUENCE [LARGE SCALE GENOMIC DNA]</scope>
    <source>
        <strain evidence="4 5">Zn</strain>
    </source>
</reference>
<dbReference type="InterPro" id="IPR036770">
    <property type="entry name" value="Ankyrin_rpt-contain_sf"/>
</dbReference>
<reference evidence="5" key="2">
    <citation type="submission" date="2015-01" db="EMBL/GenBank/DDBJ databases">
        <title>Evolutionary Origins and Diversification of the Mycorrhizal Mutualists.</title>
        <authorList>
            <consortium name="DOE Joint Genome Institute"/>
            <consortium name="Mycorrhizal Genomics Consortium"/>
            <person name="Kohler A."/>
            <person name="Kuo A."/>
            <person name="Nagy L.G."/>
            <person name="Floudas D."/>
            <person name="Copeland A."/>
            <person name="Barry K.W."/>
            <person name="Cichocki N."/>
            <person name="Veneault-Fourrey C."/>
            <person name="LaButti K."/>
            <person name="Lindquist E.A."/>
            <person name="Lipzen A."/>
            <person name="Lundell T."/>
            <person name="Morin E."/>
            <person name="Murat C."/>
            <person name="Riley R."/>
            <person name="Ohm R."/>
            <person name="Sun H."/>
            <person name="Tunlid A."/>
            <person name="Henrissat B."/>
            <person name="Grigoriev I.V."/>
            <person name="Hibbett D.S."/>
            <person name="Martin F."/>
        </authorList>
    </citation>
    <scope>NUCLEOTIDE SEQUENCE [LARGE SCALE GENOMIC DNA]</scope>
    <source>
        <strain evidence="5">Zn</strain>
    </source>
</reference>
<name>A0A0C3DF24_OIDMZ</name>
<protein>
    <submittedName>
        <fullName evidence="4">Uncharacterized protein</fullName>
    </submittedName>
</protein>
<evidence type="ECO:0000256" key="3">
    <source>
        <dbReference type="PROSITE-ProRule" id="PRU00023"/>
    </source>
</evidence>
<gene>
    <name evidence="4" type="ORF">OIDMADRAFT_29653</name>
</gene>
<keyword evidence="5" id="KW-1185">Reference proteome</keyword>
<keyword evidence="2 3" id="KW-0040">ANK repeat</keyword>
<organism evidence="4 5">
    <name type="scientific">Oidiodendron maius (strain Zn)</name>
    <dbReference type="NCBI Taxonomy" id="913774"/>
    <lineage>
        <taxon>Eukaryota</taxon>
        <taxon>Fungi</taxon>
        <taxon>Dikarya</taxon>
        <taxon>Ascomycota</taxon>
        <taxon>Pezizomycotina</taxon>
        <taxon>Leotiomycetes</taxon>
        <taxon>Leotiomycetes incertae sedis</taxon>
        <taxon>Myxotrichaceae</taxon>
        <taxon>Oidiodendron</taxon>
    </lineage>
</organism>
<evidence type="ECO:0000313" key="4">
    <source>
        <dbReference type="EMBL" id="KIN00563.1"/>
    </source>
</evidence>